<reference evidence="1" key="1">
    <citation type="journal article" date="2014" name="Front. Microbiol.">
        <title>High frequency of phylogenetically diverse reductive dehalogenase-homologous genes in deep subseafloor sedimentary metagenomes.</title>
        <authorList>
            <person name="Kawai M."/>
            <person name="Futagami T."/>
            <person name="Toyoda A."/>
            <person name="Takaki Y."/>
            <person name="Nishi S."/>
            <person name="Hori S."/>
            <person name="Arai W."/>
            <person name="Tsubouchi T."/>
            <person name="Morono Y."/>
            <person name="Uchiyama I."/>
            <person name="Ito T."/>
            <person name="Fujiyama A."/>
            <person name="Inagaki F."/>
            <person name="Takami H."/>
        </authorList>
    </citation>
    <scope>NUCLEOTIDE SEQUENCE</scope>
    <source>
        <strain evidence="1">Expedition CK06-06</strain>
    </source>
</reference>
<sequence length="49" mass="5632">MHRDCLSLRVAAYVEDHETVSRILDKYKLVSSTQLESLRDEAIKNAIIT</sequence>
<proteinExistence type="predicted"/>
<protein>
    <submittedName>
        <fullName evidence="1">Uncharacterized protein</fullName>
    </submittedName>
</protein>
<dbReference type="EMBL" id="BART01011217">
    <property type="protein sequence ID" value="GAG82214.1"/>
    <property type="molecule type" value="Genomic_DNA"/>
</dbReference>
<dbReference type="AlphaFoldDB" id="X1AJ34"/>
<evidence type="ECO:0000313" key="1">
    <source>
        <dbReference type="EMBL" id="GAG82214.1"/>
    </source>
</evidence>
<comment type="caution">
    <text evidence="1">The sequence shown here is derived from an EMBL/GenBank/DDBJ whole genome shotgun (WGS) entry which is preliminary data.</text>
</comment>
<organism evidence="1">
    <name type="scientific">marine sediment metagenome</name>
    <dbReference type="NCBI Taxonomy" id="412755"/>
    <lineage>
        <taxon>unclassified sequences</taxon>
        <taxon>metagenomes</taxon>
        <taxon>ecological metagenomes</taxon>
    </lineage>
</organism>
<name>X1AJ34_9ZZZZ</name>
<accession>X1AJ34</accession>
<gene>
    <name evidence="1" type="ORF">S01H4_23995</name>
</gene>